<feature type="region of interest" description="Disordered" evidence="1">
    <location>
        <begin position="124"/>
        <end position="148"/>
    </location>
</feature>
<reference evidence="2 3" key="1">
    <citation type="submission" date="2024-01" db="EMBL/GenBank/DDBJ databases">
        <title>The genomes of 5 underutilized Papilionoideae crops provide insights into root nodulation and disease resistanc.</title>
        <authorList>
            <person name="Jiang F."/>
        </authorList>
    </citation>
    <scope>NUCLEOTIDE SEQUENCE [LARGE SCALE GENOMIC DNA]</scope>
    <source>
        <strain evidence="2">JINMINGXINNONG_FW02</strain>
        <tissue evidence="2">Leaves</tissue>
    </source>
</reference>
<feature type="region of interest" description="Disordered" evidence="1">
    <location>
        <begin position="32"/>
        <end position="51"/>
    </location>
</feature>
<dbReference type="Proteomes" id="UP001374584">
    <property type="component" value="Unassembled WGS sequence"/>
</dbReference>
<gene>
    <name evidence="2" type="ORF">VNO80_14367</name>
</gene>
<name>A0AAN9MIL5_PHACN</name>
<evidence type="ECO:0000313" key="2">
    <source>
        <dbReference type="EMBL" id="KAK7355122.1"/>
    </source>
</evidence>
<comment type="caution">
    <text evidence="2">The sequence shown here is derived from an EMBL/GenBank/DDBJ whole genome shotgun (WGS) entry which is preliminary data.</text>
</comment>
<dbReference type="AlphaFoldDB" id="A0AAN9MIL5"/>
<protein>
    <submittedName>
        <fullName evidence="2">Uncharacterized protein</fullName>
    </submittedName>
</protein>
<feature type="region of interest" description="Disordered" evidence="1">
    <location>
        <begin position="63"/>
        <end position="100"/>
    </location>
</feature>
<dbReference type="PANTHER" id="PTHR36746:SF2">
    <property type="match status" value="1"/>
</dbReference>
<keyword evidence="3" id="KW-1185">Reference proteome</keyword>
<feature type="compositionally biased region" description="Basic and acidic residues" evidence="1">
    <location>
        <begin position="89"/>
        <end position="100"/>
    </location>
</feature>
<dbReference type="PANTHER" id="PTHR36746">
    <property type="entry name" value="BNAC04G51760D PROTEIN"/>
    <property type="match status" value="1"/>
</dbReference>
<evidence type="ECO:0000256" key="1">
    <source>
        <dbReference type="SAM" id="MobiDB-lite"/>
    </source>
</evidence>
<proteinExistence type="predicted"/>
<evidence type="ECO:0000313" key="3">
    <source>
        <dbReference type="Proteomes" id="UP001374584"/>
    </source>
</evidence>
<dbReference type="EMBL" id="JAYMYR010000006">
    <property type="protein sequence ID" value="KAK7355122.1"/>
    <property type="molecule type" value="Genomic_DNA"/>
</dbReference>
<feature type="region of interest" description="Disordered" evidence="1">
    <location>
        <begin position="1"/>
        <end position="26"/>
    </location>
</feature>
<feature type="compositionally biased region" description="Polar residues" evidence="1">
    <location>
        <begin position="124"/>
        <end position="142"/>
    </location>
</feature>
<sequence>MGNKSSAPSKAKYSSHGAKMASKEPAHIVPRPKAYQTEHQHGNKPLGNDEAFSSYIKDSRFKMRSKSSIGGHEDHSNAIPVDVANESNNRNKENEKDHFSDFIVNARKKLRTVTRRNTSIKRGLQNNETTSGGSYVDTSMANNGLRYD</sequence>
<organism evidence="2 3">
    <name type="scientific">Phaseolus coccineus</name>
    <name type="common">Scarlet runner bean</name>
    <name type="synonym">Phaseolus multiflorus</name>
    <dbReference type="NCBI Taxonomy" id="3886"/>
    <lineage>
        <taxon>Eukaryota</taxon>
        <taxon>Viridiplantae</taxon>
        <taxon>Streptophyta</taxon>
        <taxon>Embryophyta</taxon>
        <taxon>Tracheophyta</taxon>
        <taxon>Spermatophyta</taxon>
        <taxon>Magnoliopsida</taxon>
        <taxon>eudicotyledons</taxon>
        <taxon>Gunneridae</taxon>
        <taxon>Pentapetalae</taxon>
        <taxon>rosids</taxon>
        <taxon>fabids</taxon>
        <taxon>Fabales</taxon>
        <taxon>Fabaceae</taxon>
        <taxon>Papilionoideae</taxon>
        <taxon>50 kb inversion clade</taxon>
        <taxon>NPAAA clade</taxon>
        <taxon>indigoferoid/millettioid clade</taxon>
        <taxon>Phaseoleae</taxon>
        <taxon>Phaseolus</taxon>
    </lineage>
</organism>
<feature type="compositionally biased region" description="Low complexity" evidence="1">
    <location>
        <begin position="1"/>
        <end position="15"/>
    </location>
</feature>
<accession>A0AAN9MIL5</accession>